<comment type="caution">
    <text evidence="3">The sequence shown here is derived from an EMBL/GenBank/DDBJ whole genome shotgun (WGS) entry which is preliminary data.</text>
</comment>
<evidence type="ECO:0000313" key="3">
    <source>
        <dbReference type="EMBL" id="MCA2015843.1"/>
    </source>
</evidence>
<dbReference type="EMBL" id="JAIWIU010000041">
    <property type="protein sequence ID" value="MCA2015843.1"/>
    <property type="molecule type" value="Genomic_DNA"/>
</dbReference>
<reference evidence="4" key="1">
    <citation type="submission" date="2023-07" db="EMBL/GenBank/DDBJ databases">
        <title>Molecular identification of indigenous halophilic bacteria isolated from red sea cost, biodegradation of synthetic dyes and assessment of degraded metabolite toxicity.</title>
        <authorList>
            <person name="Chaieb K."/>
            <person name="Altayb H.N."/>
        </authorList>
    </citation>
    <scope>NUCLEOTIDE SEQUENCE [LARGE SCALE GENOMIC DNA]</scope>
    <source>
        <strain evidence="4">K20</strain>
    </source>
</reference>
<feature type="transmembrane region" description="Helical" evidence="1">
    <location>
        <begin position="207"/>
        <end position="225"/>
    </location>
</feature>
<dbReference type="Proteomes" id="UP001199044">
    <property type="component" value="Unassembled WGS sequence"/>
</dbReference>
<evidence type="ECO:0000259" key="2">
    <source>
        <dbReference type="Pfam" id="PF06812"/>
    </source>
</evidence>
<keyword evidence="1" id="KW-1133">Transmembrane helix</keyword>
<feature type="domain" description="ImpA N-terminal" evidence="2">
    <location>
        <begin position="22"/>
        <end position="93"/>
    </location>
</feature>
<evidence type="ECO:0000256" key="1">
    <source>
        <dbReference type="SAM" id="Phobius"/>
    </source>
</evidence>
<keyword evidence="4" id="KW-1185">Reference proteome</keyword>
<keyword evidence="1" id="KW-0812">Transmembrane</keyword>
<sequence>MSNVLFLDNGFYRLINDSEVIRGSDNYQIIRDEVNRRFNPLAGGTDWEKVFTCCETLAKEQGLDLLMAGYFAVASLKVHGLNGFANGLEILLASLSALDKPDTKSAKMRKEVFDWVNSKVVPELKALKPNYEALRELYRAEKCCERLHQVLEAQQPEHLVDFEGVGFALFEHIDRIETQYHTLLKRQQKQQSEAVPSVSVRRYRTTALMALLVGVLVALAGTWGYQHWFGKHIYTTQVDEPIISNMSQVETFQAQTSQTQRRSWQAPFIKLYQASINKNMAESIEQNKVAATAQVHALTELYPESEAVKQVALSFTQAQQEALEQTDRFIERFRDIRTKMANISLLAQKQRWPDLQKQTKSLEDFAVSLSPIYGRVDYVQTLIKQGELAEARKEFSVLKTRLNNLSWQMSMIESALLQKEKQPK</sequence>
<accession>A0ABS7YJI6</accession>
<proteinExistence type="predicted"/>
<organism evidence="3 4">
    <name type="scientific">Vibrio tritonius</name>
    <dbReference type="NCBI Taxonomy" id="1435069"/>
    <lineage>
        <taxon>Bacteria</taxon>
        <taxon>Pseudomonadati</taxon>
        <taxon>Pseudomonadota</taxon>
        <taxon>Gammaproteobacteria</taxon>
        <taxon>Vibrionales</taxon>
        <taxon>Vibrionaceae</taxon>
        <taxon>Vibrio</taxon>
    </lineage>
</organism>
<gene>
    <name evidence="3" type="ORF">LDJ79_06950</name>
</gene>
<name>A0ABS7YJI6_9VIBR</name>
<dbReference type="Pfam" id="PF06812">
    <property type="entry name" value="ImpA_N"/>
    <property type="match status" value="1"/>
</dbReference>
<keyword evidence="1" id="KW-0472">Membrane</keyword>
<dbReference type="InterPro" id="IPR010657">
    <property type="entry name" value="ImpA_N"/>
</dbReference>
<dbReference type="RefSeq" id="WP_225250061.1">
    <property type="nucleotide sequence ID" value="NZ_JAIWIU010000041.1"/>
</dbReference>
<dbReference type="PANTHER" id="PTHR37024">
    <property type="entry name" value="TYPE VI SECRETION SYSTEM DUF2094 AND IMPA-RELATED DOMAIN PROTEIN"/>
    <property type="match status" value="1"/>
</dbReference>
<dbReference type="PANTHER" id="PTHR37024:SF5">
    <property type="entry name" value="IMPA N-TERMINAL DOMAIN-CONTAINING PROTEIN"/>
    <property type="match status" value="1"/>
</dbReference>
<protein>
    <submittedName>
        <fullName evidence="3">Type VI secretion system ImpA family N-terminal domain-containing protein</fullName>
    </submittedName>
</protein>
<evidence type="ECO:0000313" key="4">
    <source>
        <dbReference type="Proteomes" id="UP001199044"/>
    </source>
</evidence>